<sequence length="327" mass="35749">MVTYEDIMKARERIEEHIWRTPLEYSMDLSTEKTKVFLKLECQQKLKSFKIRGALSKLSNLTEEEKKLGVLTVSSGNHGGGVSYAANLLKDIKATVFVPVTTPEAKIQKIKYYGADLFTAGKNYDETFKIAMEYGKKHGMTFVDSCSDVEVIAGQGTIGIEILEENPEIDTILVPIGGGGLITGIATAVKAINPSIRVIGLQTAACPAMVHSLQDKKCYAEFPSEASICEALVGGIGPIPYEMALDCIDDIFLVEEECIREAVKQLAYKEKVLAEPSAAIGYAAYMVEPQLIPGNNIAIIISGGNIQDRLFYDILTECRERIATAHG</sequence>
<dbReference type="Pfam" id="PF00291">
    <property type="entry name" value="PALP"/>
    <property type="match status" value="1"/>
</dbReference>
<dbReference type="AlphaFoldDB" id="A0A1I0GYU6"/>
<dbReference type="FunFam" id="3.40.50.1100:FF:000005">
    <property type="entry name" value="Threonine dehydratase catabolic"/>
    <property type="match status" value="1"/>
</dbReference>
<dbReference type="Gene3D" id="3.40.50.1100">
    <property type="match status" value="2"/>
</dbReference>
<keyword evidence="11" id="KW-1185">Reference proteome</keyword>
<dbReference type="InterPro" id="IPR001926">
    <property type="entry name" value="TrpB-like_PALP"/>
</dbReference>
<comment type="similarity">
    <text evidence="3">Belongs to the serine/threonine dehydratase family.</text>
</comment>
<evidence type="ECO:0000256" key="3">
    <source>
        <dbReference type="ARBA" id="ARBA00010869"/>
    </source>
</evidence>
<dbReference type="InterPro" id="IPR050147">
    <property type="entry name" value="Ser/Thr_Dehydratase"/>
</dbReference>
<keyword evidence="5" id="KW-0663">Pyridoxal phosphate</keyword>
<dbReference type="CDD" id="cd01562">
    <property type="entry name" value="Thr-dehyd"/>
    <property type="match status" value="1"/>
</dbReference>
<dbReference type="GO" id="GO:0003941">
    <property type="term" value="F:L-serine ammonia-lyase activity"/>
    <property type="evidence" value="ECO:0007669"/>
    <property type="project" value="TreeGrafter"/>
</dbReference>
<dbReference type="GO" id="GO:0009097">
    <property type="term" value="P:isoleucine biosynthetic process"/>
    <property type="evidence" value="ECO:0007669"/>
    <property type="project" value="TreeGrafter"/>
</dbReference>
<keyword evidence="6 10" id="KW-0456">Lyase</keyword>
<feature type="domain" description="Tryptophan synthase beta chain-like PALP" evidence="9">
    <location>
        <begin position="14"/>
        <end position="303"/>
    </location>
</feature>
<dbReference type="SUPFAM" id="SSF53686">
    <property type="entry name" value="Tryptophan synthase beta subunit-like PLP-dependent enzymes"/>
    <property type="match status" value="1"/>
</dbReference>
<dbReference type="GO" id="GO:0006565">
    <property type="term" value="P:L-serine catabolic process"/>
    <property type="evidence" value="ECO:0007669"/>
    <property type="project" value="TreeGrafter"/>
</dbReference>
<organism evidence="10 11">
    <name type="scientific">Natronincola peptidivorans</name>
    <dbReference type="NCBI Taxonomy" id="426128"/>
    <lineage>
        <taxon>Bacteria</taxon>
        <taxon>Bacillati</taxon>
        <taxon>Bacillota</taxon>
        <taxon>Clostridia</taxon>
        <taxon>Peptostreptococcales</taxon>
        <taxon>Natronincolaceae</taxon>
        <taxon>Natronincola</taxon>
    </lineage>
</organism>
<dbReference type="InterPro" id="IPR036052">
    <property type="entry name" value="TrpB-like_PALP_sf"/>
</dbReference>
<dbReference type="STRING" id="426128.SAMN05660297_03423"/>
<evidence type="ECO:0000256" key="8">
    <source>
        <dbReference type="ARBA" id="ARBA00031427"/>
    </source>
</evidence>
<evidence type="ECO:0000313" key="11">
    <source>
        <dbReference type="Proteomes" id="UP000199568"/>
    </source>
</evidence>
<dbReference type="EMBL" id="FOHU01000029">
    <property type="protein sequence ID" value="SET76387.1"/>
    <property type="molecule type" value="Genomic_DNA"/>
</dbReference>
<evidence type="ECO:0000256" key="1">
    <source>
        <dbReference type="ARBA" id="ARBA00001274"/>
    </source>
</evidence>
<comment type="cofactor">
    <cofactor evidence="2">
        <name>pyridoxal 5'-phosphate</name>
        <dbReference type="ChEBI" id="CHEBI:597326"/>
    </cofactor>
</comment>
<evidence type="ECO:0000256" key="7">
    <source>
        <dbReference type="ARBA" id="ARBA00025527"/>
    </source>
</evidence>
<evidence type="ECO:0000259" key="9">
    <source>
        <dbReference type="Pfam" id="PF00291"/>
    </source>
</evidence>
<dbReference type="PANTHER" id="PTHR48078">
    <property type="entry name" value="THREONINE DEHYDRATASE, MITOCHONDRIAL-RELATED"/>
    <property type="match status" value="1"/>
</dbReference>
<comment type="function">
    <text evidence="7">Catalyzes the anaerobic formation of alpha-ketobutyrate and ammonia from threonine in a two-step reaction. The first step involved a dehydration of threonine and a production of enamine intermediates (aminocrotonate), which tautomerizes to its imine form (iminobutyrate). Both intermediates are unstable and short-lived. The second step is the nonenzymatic hydrolysis of the enamine/imine intermediates to form 2-ketobutyrate and free ammonia. In the low water environment of the cell, the second step is accelerated by RidA.</text>
</comment>
<dbReference type="PANTHER" id="PTHR48078:SF6">
    <property type="entry name" value="L-THREONINE DEHYDRATASE CATABOLIC TDCB"/>
    <property type="match status" value="1"/>
</dbReference>
<accession>A0A1I0GYU6</accession>
<evidence type="ECO:0000256" key="5">
    <source>
        <dbReference type="ARBA" id="ARBA00022898"/>
    </source>
</evidence>
<dbReference type="GO" id="GO:0006567">
    <property type="term" value="P:L-threonine catabolic process"/>
    <property type="evidence" value="ECO:0007669"/>
    <property type="project" value="TreeGrafter"/>
</dbReference>
<name>A0A1I0GYU6_9FIRM</name>
<protein>
    <recommendedName>
        <fullName evidence="4">threonine ammonia-lyase</fullName>
        <ecNumber evidence="4">4.3.1.19</ecNumber>
    </recommendedName>
    <alternativeName>
        <fullName evidence="8">Threonine deaminase</fullName>
    </alternativeName>
</protein>
<dbReference type="Proteomes" id="UP000199568">
    <property type="component" value="Unassembled WGS sequence"/>
</dbReference>
<evidence type="ECO:0000256" key="6">
    <source>
        <dbReference type="ARBA" id="ARBA00023239"/>
    </source>
</evidence>
<reference evidence="10 11" key="1">
    <citation type="submission" date="2016-10" db="EMBL/GenBank/DDBJ databases">
        <authorList>
            <person name="de Groot N.N."/>
        </authorList>
    </citation>
    <scope>NUCLEOTIDE SEQUENCE [LARGE SCALE GENOMIC DNA]</scope>
    <source>
        <strain evidence="10 11">DSM 18979</strain>
    </source>
</reference>
<evidence type="ECO:0000256" key="4">
    <source>
        <dbReference type="ARBA" id="ARBA00012096"/>
    </source>
</evidence>
<dbReference type="GO" id="GO:0004794">
    <property type="term" value="F:threonine deaminase activity"/>
    <property type="evidence" value="ECO:0007669"/>
    <property type="project" value="UniProtKB-EC"/>
</dbReference>
<gene>
    <name evidence="10" type="ORF">SAMN05660297_03423</name>
</gene>
<dbReference type="OrthoDB" id="9811476at2"/>
<proteinExistence type="inferred from homology"/>
<comment type="catalytic activity">
    <reaction evidence="1">
        <text>L-threonine = 2-oxobutanoate + NH4(+)</text>
        <dbReference type="Rhea" id="RHEA:22108"/>
        <dbReference type="ChEBI" id="CHEBI:16763"/>
        <dbReference type="ChEBI" id="CHEBI:28938"/>
        <dbReference type="ChEBI" id="CHEBI:57926"/>
        <dbReference type="EC" id="4.3.1.19"/>
    </reaction>
</comment>
<evidence type="ECO:0000313" key="10">
    <source>
        <dbReference type="EMBL" id="SET76387.1"/>
    </source>
</evidence>
<dbReference type="RefSeq" id="WP_090446741.1">
    <property type="nucleotide sequence ID" value="NZ_FOHU01000029.1"/>
</dbReference>
<evidence type="ECO:0000256" key="2">
    <source>
        <dbReference type="ARBA" id="ARBA00001933"/>
    </source>
</evidence>
<dbReference type="EC" id="4.3.1.19" evidence="4"/>